<dbReference type="Proteomes" id="UP001612741">
    <property type="component" value="Unassembled WGS sequence"/>
</dbReference>
<feature type="domain" description="Histidine kinase/HSP90-like ATPase" evidence="10">
    <location>
        <begin position="153"/>
        <end position="199"/>
    </location>
</feature>
<feature type="compositionally biased region" description="Basic and acidic residues" evidence="9">
    <location>
        <begin position="39"/>
        <end position="63"/>
    </location>
</feature>
<evidence type="ECO:0000256" key="9">
    <source>
        <dbReference type="SAM" id="MobiDB-lite"/>
    </source>
</evidence>
<keyword evidence="3" id="KW-0597">Phosphoprotein</keyword>
<dbReference type="EC" id="2.7.13.3" evidence="2"/>
<evidence type="ECO:0000259" key="11">
    <source>
        <dbReference type="Pfam" id="PF07730"/>
    </source>
</evidence>
<evidence type="ECO:0000256" key="1">
    <source>
        <dbReference type="ARBA" id="ARBA00000085"/>
    </source>
</evidence>
<accession>A0ABW7YRD7</accession>
<name>A0ABW7YRD7_9ACTN</name>
<keyword evidence="7" id="KW-0067">ATP-binding</keyword>
<dbReference type="GO" id="GO:0016301">
    <property type="term" value="F:kinase activity"/>
    <property type="evidence" value="ECO:0007669"/>
    <property type="project" value="UniProtKB-KW"/>
</dbReference>
<feature type="compositionally biased region" description="Low complexity" evidence="9">
    <location>
        <begin position="72"/>
        <end position="82"/>
    </location>
</feature>
<feature type="domain" description="Signal transduction histidine kinase subgroup 3 dimerisation and phosphoacceptor" evidence="11">
    <location>
        <begin position="53"/>
        <end position="117"/>
    </location>
</feature>
<dbReference type="Gene3D" id="1.20.5.1930">
    <property type="match status" value="1"/>
</dbReference>
<dbReference type="PANTHER" id="PTHR24421">
    <property type="entry name" value="NITRATE/NITRITE SENSOR PROTEIN NARX-RELATED"/>
    <property type="match status" value="1"/>
</dbReference>
<feature type="region of interest" description="Disordered" evidence="9">
    <location>
        <begin position="39"/>
        <end position="82"/>
    </location>
</feature>
<dbReference type="Pfam" id="PF02518">
    <property type="entry name" value="HATPase_c"/>
    <property type="match status" value="1"/>
</dbReference>
<dbReference type="RefSeq" id="WP_397081507.1">
    <property type="nucleotide sequence ID" value="NZ_JBITGY010000003.1"/>
</dbReference>
<dbReference type="InterPro" id="IPR050482">
    <property type="entry name" value="Sensor_HK_TwoCompSys"/>
</dbReference>
<keyword evidence="4" id="KW-0808">Transferase</keyword>
<evidence type="ECO:0000256" key="4">
    <source>
        <dbReference type="ARBA" id="ARBA00022679"/>
    </source>
</evidence>
<gene>
    <name evidence="12" type="ORF">ACIBG2_12730</name>
</gene>
<evidence type="ECO:0000313" key="13">
    <source>
        <dbReference type="Proteomes" id="UP001612741"/>
    </source>
</evidence>
<dbReference type="SUPFAM" id="SSF55874">
    <property type="entry name" value="ATPase domain of HSP90 chaperone/DNA topoisomerase II/histidine kinase"/>
    <property type="match status" value="1"/>
</dbReference>
<evidence type="ECO:0000256" key="7">
    <source>
        <dbReference type="ARBA" id="ARBA00022840"/>
    </source>
</evidence>
<dbReference type="PANTHER" id="PTHR24421:SF10">
    <property type="entry name" value="NITRATE_NITRITE SENSOR PROTEIN NARQ"/>
    <property type="match status" value="1"/>
</dbReference>
<evidence type="ECO:0000256" key="5">
    <source>
        <dbReference type="ARBA" id="ARBA00022741"/>
    </source>
</evidence>
<dbReference type="InterPro" id="IPR011712">
    <property type="entry name" value="Sig_transdc_His_kin_sub3_dim/P"/>
</dbReference>
<evidence type="ECO:0000313" key="12">
    <source>
        <dbReference type="EMBL" id="MFI6498251.1"/>
    </source>
</evidence>
<dbReference type="Pfam" id="PF07730">
    <property type="entry name" value="HisKA_3"/>
    <property type="match status" value="1"/>
</dbReference>
<evidence type="ECO:0000256" key="8">
    <source>
        <dbReference type="ARBA" id="ARBA00023012"/>
    </source>
</evidence>
<keyword evidence="13" id="KW-1185">Reference proteome</keyword>
<dbReference type="InterPro" id="IPR003594">
    <property type="entry name" value="HATPase_dom"/>
</dbReference>
<reference evidence="12 13" key="1">
    <citation type="submission" date="2024-10" db="EMBL/GenBank/DDBJ databases">
        <title>The Natural Products Discovery Center: Release of the First 8490 Sequenced Strains for Exploring Actinobacteria Biosynthetic Diversity.</title>
        <authorList>
            <person name="Kalkreuter E."/>
            <person name="Kautsar S.A."/>
            <person name="Yang D."/>
            <person name="Bader C.D."/>
            <person name="Teijaro C.N."/>
            <person name="Fluegel L."/>
            <person name="Davis C.M."/>
            <person name="Simpson J.R."/>
            <person name="Lauterbach L."/>
            <person name="Steele A.D."/>
            <person name="Gui C."/>
            <person name="Meng S."/>
            <person name="Li G."/>
            <person name="Viehrig K."/>
            <person name="Ye F."/>
            <person name="Su P."/>
            <person name="Kiefer A.F."/>
            <person name="Nichols A."/>
            <person name="Cepeda A.J."/>
            <person name="Yan W."/>
            <person name="Fan B."/>
            <person name="Jiang Y."/>
            <person name="Adhikari A."/>
            <person name="Zheng C.-J."/>
            <person name="Schuster L."/>
            <person name="Cowan T.M."/>
            <person name="Smanski M.J."/>
            <person name="Chevrette M.G."/>
            <person name="De Carvalho L.P.S."/>
            <person name="Shen B."/>
        </authorList>
    </citation>
    <scope>NUCLEOTIDE SEQUENCE [LARGE SCALE GENOMIC DNA]</scope>
    <source>
        <strain evidence="12 13">NPDC050545</strain>
    </source>
</reference>
<evidence type="ECO:0000256" key="3">
    <source>
        <dbReference type="ARBA" id="ARBA00022553"/>
    </source>
</evidence>
<dbReference type="EMBL" id="JBITGY010000003">
    <property type="protein sequence ID" value="MFI6498251.1"/>
    <property type="molecule type" value="Genomic_DNA"/>
</dbReference>
<keyword evidence="8" id="KW-0902">Two-component regulatory system</keyword>
<dbReference type="InterPro" id="IPR036890">
    <property type="entry name" value="HATPase_C_sf"/>
</dbReference>
<dbReference type="Gene3D" id="3.30.565.10">
    <property type="entry name" value="Histidine kinase-like ATPase, C-terminal domain"/>
    <property type="match status" value="1"/>
</dbReference>
<sequence length="221" mass="22747">MPTPIIGRGGPGAGADRVPAALLPRVSDAAHAVRLAAALEREREHDSAPRAQERQRLGRDLHDGLGQSPSGPAMSVHAARAAARSAPEQAEALFFRLLSAMEEVSIEVGRLVDGALPPQPAELGLARAIEELAGAPLTSGSGDLEGLPPAVALTVYRIVQEAVTNAHGHAAATSVRVGFERRPDGLRVTVRDDGRGLPVRPWTGSACGPCANALPSSAATA</sequence>
<evidence type="ECO:0000259" key="10">
    <source>
        <dbReference type="Pfam" id="PF02518"/>
    </source>
</evidence>
<protein>
    <recommendedName>
        <fullName evidence="2">histidine kinase</fullName>
        <ecNumber evidence="2">2.7.13.3</ecNumber>
    </recommendedName>
</protein>
<keyword evidence="6 12" id="KW-0418">Kinase</keyword>
<organism evidence="12 13">
    <name type="scientific">Nonomuraea typhae</name>
    <dbReference type="NCBI Taxonomy" id="2603600"/>
    <lineage>
        <taxon>Bacteria</taxon>
        <taxon>Bacillati</taxon>
        <taxon>Actinomycetota</taxon>
        <taxon>Actinomycetes</taxon>
        <taxon>Streptosporangiales</taxon>
        <taxon>Streptosporangiaceae</taxon>
        <taxon>Nonomuraea</taxon>
    </lineage>
</organism>
<comment type="catalytic activity">
    <reaction evidence="1">
        <text>ATP + protein L-histidine = ADP + protein N-phospho-L-histidine.</text>
        <dbReference type="EC" id="2.7.13.3"/>
    </reaction>
</comment>
<proteinExistence type="predicted"/>
<evidence type="ECO:0000256" key="6">
    <source>
        <dbReference type="ARBA" id="ARBA00022777"/>
    </source>
</evidence>
<comment type="caution">
    <text evidence="12">The sequence shown here is derived from an EMBL/GenBank/DDBJ whole genome shotgun (WGS) entry which is preliminary data.</text>
</comment>
<keyword evidence="5" id="KW-0547">Nucleotide-binding</keyword>
<evidence type="ECO:0000256" key="2">
    <source>
        <dbReference type="ARBA" id="ARBA00012438"/>
    </source>
</evidence>